<dbReference type="Proteomes" id="UP000435112">
    <property type="component" value="Unassembled WGS sequence"/>
</dbReference>
<gene>
    <name evidence="1" type="ORF">PR002_g31690</name>
</gene>
<dbReference type="EMBL" id="QXFU01008881">
    <property type="protein sequence ID" value="KAE8955755.1"/>
    <property type="molecule type" value="Genomic_DNA"/>
</dbReference>
<dbReference type="OrthoDB" id="10366138at2759"/>
<comment type="caution">
    <text evidence="1">The sequence shown here is derived from an EMBL/GenBank/DDBJ whole genome shotgun (WGS) entry which is preliminary data.</text>
</comment>
<proteinExistence type="predicted"/>
<evidence type="ECO:0000313" key="1">
    <source>
        <dbReference type="EMBL" id="KAE8955755.1"/>
    </source>
</evidence>
<accession>A0A6A3GBF3</accession>
<name>A0A6A3GBF3_9STRA</name>
<sequence>MEKLMDHCGNVAAERKLRTPGSNVCAASRLVAASELEHGKLRLASSKVRGR</sequence>
<organism evidence="1 2">
    <name type="scientific">Phytophthora rubi</name>
    <dbReference type="NCBI Taxonomy" id="129364"/>
    <lineage>
        <taxon>Eukaryota</taxon>
        <taxon>Sar</taxon>
        <taxon>Stramenopiles</taxon>
        <taxon>Oomycota</taxon>
        <taxon>Peronosporomycetes</taxon>
        <taxon>Peronosporales</taxon>
        <taxon>Peronosporaceae</taxon>
        <taxon>Phytophthora</taxon>
    </lineage>
</organism>
<protein>
    <submittedName>
        <fullName evidence="1">Uncharacterized protein</fullName>
    </submittedName>
</protein>
<dbReference type="AlphaFoldDB" id="A0A6A3GBF3"/>
<evidence type="ECO:0000313" key="2">
    <source>
        <dbReference type="Proteomes" id="UP000435112"/>
    </source>
</evidence>
<reference evidence="1 2" key="1">
    <citation type="submission" date="2018-09" db="EMBL/GenBank/DDBJ databases">
        <title>Genomic investigation of the strawberry pathogen Phytophthora fragariae indicates pathogenicity is determined by transcriptional variation in three key races.</title>
        <authorList>
            <person name="Adams T.M."/>
            <person name="Armitage A.D."/>
            <person name="Sobczyk M.K."/>
            <person name="Bates H.J."/>
            <person name="Dunwell J.M."/>
            <person name="Nellist C.F."/>
            <person name="Harrison R.J."/>
        </authorList>
    </citation>
    <scope>NUCLEOTIDE SEQUENCE [LARGE SCALE GENOMIC DNA]</scope>
    <source>
        <strain evidence="1 2">SCRP324</strain>
    </source>
</reference>